<dbReference type="InterPro" id="IPR041413">
    <property type="entry name" value="MLTR_LBD"/>
</dbReference>
<dbReference type="PANTHER" id="PTHR35010:SF2">
    <property type="entry name" value="BLL4672 PROTEIN"/>
    <property type="match status" value="1"/>
</dbReference>
<evidence type="ECO:0000313" key="3">
    <source>
        <dbReference type="Proteomes" id="UP000606922"/>
    </source>
</evidence>
<dbReference type="Proteomes" id="UP000606922">
    <property type="component" value="Unassembled WGS sequence"/>
</dbReference>
<reference evidence="2" key="2">
    <citation type="submission" date="2020-09" db="EMBL/GenBank/DDBJ databases">
        <authorList>
            <person name="Sun Q."/>
            <person name="Zhou Y."/>
        </authorList>
    </citation>
    <scope>NUCLEOTIDE SEQUENCE</scope>
    <source>
        <strain evidence="2">CGMCC 1.12813</strain>
    </source>
</reference>
<gene>
    <name evidence="2" type="ORF">GCM10010979_20840</name>
</gene>
<dbReference type="PANTHER" id="PTHR35010">
    <property type="entry name" value="BLL4672 PROTEIN-RELATED"/>
    <property type="match status" value="1"/>
</dbReference>
<keyword evidence="3" id="KW-1185">Reference proteome</keyword>
<evidence type="ECO:0000313" key="2">
    <source>
        <dbReference type="EMBL" id="GGB05981.1"/>
    </source>
</evidence>
<proteinExistence type="predicted"/>
<reference evidence="2" key="1">
    <citation type="journal article" date="2014" name="Int. J. Syst. Evol. Microbiol.">
        <title>Complete genome sequence of Corynebacterium casei LMG S-19264T (=DSM 44701T), isolated from a smear-ripened cheese.</title>
        <authorList>
            <consortium name="US DOE Joint Genome Institute (JGI-PGF)"/>
            <person name="Walter F."/>
            <person name="Albersmeier A."/>
            <person name="Kalinowski J."/>
            <person name="Ruckert C."/>
        </authorList>
    </citation>
    <scope>NUCLEOTIDE SEQUENCE</scope>
    <source>
        <strain evidence="2">CGMCC 1.12813</strain>
    </source>
</reference>
<comment type="caution">
    <text evidence="2">The sequence shown here is derived from an EMBL/GenBank/DDBJ whole genome shotgun (WGS) entry which is preliminary data.</text>
</comment>
<name>A0A916SLJ2_9MICO</name>
<dbReference type="AlphaFoldDB" id="A0A916SLJ2"/>
<dbReference type="EMBL" id="BMGB01000001">
    <property type="protein sequence ID" value="GGB05981.1"/>
    <property type="molecule type" value="Genomic_DNA"/>
</dbReference>
<sequence>MAPALSWNDFIDAVASPMVVFDRYLDVVASNTLAQAVSAAFRVGSNLGRFTFLNPMVEETAAEWSSEARRVAAALRDSLRRHEADARFRELVGELMAQSEPFAQLWAAPAATPDTRGAVVFKNPLVGEIHLAYEHLHRPGSDGPTIMLWAPVDAASSERLQQLASILDANPPTPH</sequence>
<organism evidence="2 3">
    <name type="scientific">Conyzicola nivalis</name>
    <dbReference type="NCBI Taxonomy" id="1477021"/>
    <lineage>
        <taxon>Bacteria</taxon>
        <taxon>Bacillati</taxon>
        <taxon>Actinomycetota</taxon>
        <taxon>Actinomycetes</taxon>
        <taxon>Micrococcales</taxon>
        <taxon>Microbacteriaceae</taxon>
        <taxon>Conyzicola</taxon>
    </lineage>
</organism>
<evidence type="ECO:0000259" key="1">
    <source>
        <dbReference type="Pfam" id="PF17765"/>
    </source>
</evidence>
<dbReference type="Gene3D" id="3.30.450.180">
    <property type="match status" value="1"/>
</dbReference>
<accession>A0A916SLJ2</accession>
<dbReference type="RefSeq" id="WP_188510542.1">
    <property type="nucleotide sequence ID" value="NZ_BMGB01000001.1"/>
</dbReference>
<protein>
    <recommendedName>
        <fullName evidence="1">MmyB-like transcription regulator ligand binding domain-containing protein</fullName>
    </recommendedName>
</protein>
<feature type="domain" description="MmyB-like transcription regulator ligand binding" evidence="1">
    <location>
        <begin position="12"/>
        <end position="163"/>
    </location>
</feature>
<dbReference type="Pfam" id="PF17765">
    <property type="entry name" value="MLTR_LBD"/>
    <property type="match status" value="1"/>
</dbReference>